<evidence type="ECO:0000259" key="5">
    <source>
        <dbReference type="PROSITE" id="PS50118"/>
    </source>
</evidence>
<feature type="region of interest" description="Disordered" evidence="4">
    <location>
        <begin position="1"/>
        <end position="37"/>
    </location>
</feature>
<dbReference type="InterPro" id="IPR036910">
    <property type="entry name" value="HMG_box_dom_sf"/>
</dbReference>
<feature type="coiled-coil region" evidence="3">
    <location>
        <begin position="191"/>
        <end position="227"/>
    </location>
</feature>
<keyword evidence="1 2" id="KW-0238">DNA-binding</keyword>
<dbReference type="GO" id="GO:0003677">
    <property type="term" value="F:DNA binding"/>
    <property type="evidence" value="ECO:0007669"/>
    <property type="project" value="UniProtKB-UniRule"/>
</dbReference>
<evidence type="ECO:0000256" key="2">
    <source>
        <dbReference type="PROSITE-ProRule" id="PRU00267"/>
    </source>
</evidence>
<dbReference type="Gene3D" id="1.10.30.10">
    <property type="entry name" value="High mobility group box domain"/>
    <property type="match status" value="2"/>
</dbReference>
<dbReference type="SMART" id="SM00398">
    <property type="entry name" value="HMG"/>
    <property type="match status" value="2"/>
</dbReference>
<keyword evidence="2" id="KW-0539">Nucleus</keyword>
<feature type="domain" description="HMG box" evidence="5">
    <location>
        <begin position="40"/>
        <end position="109"/>
    </location>
</feature>
<reference evidence="6" key="1">
    <citation type="submission" date="2021-01" db="EMBL/GenBank/DDBJ databases">
        <authorList>
            <person name="Corre E."/>
            <person name="Pelletier E."/>
            <person name="Niang G."/>
            <person name="Scheremetjew M."/>
            <person name="Finn R."/>
            <person name="Kale V."/>
            <person name="Holt S."/>
            <person name="Cochrane G."/>
            <person name="Meng A."/>
            <person name="Brown T."/>
            <person name="Cohen L."/>
        </authorList>
    </citation>
    <scope>NUCLEOTIDE SEQUENCE</scope>
    <source>
        <strain evidence="6">CCAP1064/1</strain>
    </source>
</reference>
<evidence type="ECO:0000256" key="4">
    <source>
        <dbReference type="SAM" id="MobiDB-lite"/>
    </source>
</evidence>
<sequence>MFANGPIYDQRVEPVKAKRGRPKKNVDDFLSPIDKDPNAPKRFKSSYICFSVAKQQEIKQLLGPEARVTDVAKKIAETWKSLTPEQRSEWDNAAKADKERYMLEKASYKPPYQEKTGRKRAKKDPSAPKRPMSAFLYFSQKMRSIVKGQNPSLKNTEVSKLLGEMWKGGGVDKEPYVSREAEERGHYKIAIAEWKKNHAAEQEALKKKKKEEAIELKRAHQANLQNQLSNNRADAMQHYGGPNEYENMGSDHGMIGGGAGTGIGGQESYPYSSNYPPSQYADPYAPPSNHYNPSQYPNQYAPPPPSNQYPPHQYTNPYGTSNQYHDPQYSHVGQYEQPSSNDYGNGYGAQLHSSMPAHHYGMPPSQSQCSPDKSELPVSGYGVQAGTDASTHATESGTYAGGTNAVYGGYQQNYGSGHAESYNYQSY</sequence>
<dbReference type="PANTHER" id="PTHR48112:SF22">
    <property type="entry name" value="MITOCHONDRIAL TRANSCRIPTION FACTOR A, ISOFORM B"/>
    <property type="match status" value="1"/>
</dbReference>
<evidence type="ECO:0000256" key="3">
    <source>
        <dbReference type="SAM" id="Coils"/>
    </source>
</evidence>
<feature type="region of interest" description="Disordered" evidence="4">
    <location>
        <begin position="358"/>
        <end position="394"/>
    </location>
</feature>
<dbReference type="InterPro" id="IPR050342">
    <property type="entry name" value="HMGB"/>
</dbReference>
<organism evidence="6">
    <name type="scientific">Proboscia inermis</name>
    <dbReference type="NCBI Taxonomy" id="420281"/>
    <lineage>
        <taxon>Eukaryota</taxon>
        <taxon>Sar</taxon>
        <taxon>Stramenopiles</taxon>
        <taxon>Ochrophyta</taxon>
        <taxon>Bacillariophyta</taxon>
        <taxon>Coscinodiscophyceae</taxon>
        <taxon>Rhizosoleniophycidae</taxon>
        <taxon>Rhizosoleniales</taxon>
        <taxon>Rhizosoleniaceae</taxon>
        <taxon>Proboscia</taxon>
    </lineage>
</organism>
<feature type="compositionally biased region" description="Polar residues" evidence="4">
    <location>
        <begin position="313"/>
        <end position="325"/>
    </location>
</feature>
<dbReference type="PANTHER" id="PTHR48112">
    <property type="entry name" value="HIGH MOBILITY GROUP PROTEIN DSP1"/>
    <property type="match status" value="1"/>
</dbReference>
<feature type="domain" description="HMG box" evidence="5">
    <location>
        <begin position="128"/>
        <end position="195"/>
    </location>
</feature>
<feature type="compositionally biased region" description="Gly residues" evidence="4">
    <location>
        <begin position="256"/>
        <end position="265"/>
    </location>
</feature>
<dbReference type="GO" id="GO:0005634">
    <property type="term" value="C:nucleus"/>
    <property type="evidence" value="ECO:0007669"/>
    <property type="project" value="UniProtKB-UniRule"/>
</dbReference>
<dbReference type="AlphaFoldDB" id="A0A7S0CAU4"/>
<name>A0A7S0CAU4_9STRA</name>
<dbReference type="Pfam" id="PF00505">
    <property type="entry name" value="HMG_box"/>
    <property type="match status" value="2"/>
</dbReference>
<dbReference type="EMBL" id="HBEL01029795">
    <property type="protein sequence ID" value="CAD8417728.1"/>
    <property type="molecule type" value="Transcribed_RNA"/>
</dbReference>
<gene>
    <name evidence="6" type="ORF">PINE0816_LOCUS13863</name>
</gene>
<feature type="DNA-binding region" description="HMG box" evidence="2">
    <location>
        <begin position="128"/>
        <end position="195"/>
    </location>
</feature>
<accession>A0A7S0CAU4</accession>
<proteinExistence type="predicted"/>
<dbReference type="InterPro" id="IPR009071">
    <property type="entry name" value="HMG_box_dom"/>
</dbReference>
<feature type="DNA-binding region" description="HMG box" evidence="2">
    <location>
        <begin position="40"/>
        <end position="109"/>
    </location>
</feature>
<evidence type="ECO:0000313" key="6">
    <source>
        <dbReference type="EMBL" id="CAD8417728.1"/>
    </source>
</evidence>
<keyword evidence="3" id="KW-0175">Coiled coil</keyword>
<protein>
    <recommendedName>
        <fullName evidence="5">HMG box domain-containing protein</fullName>
    </recommendedName>
</protein>
<dbReference type="SUPFAM" id="SSF47095">
    <property type="entry name" value="HMG-box"/>
    <property type="match status" value="2"/>
</dbReference>
<feature type="region of interest" description="Disordered" evidence="4">
    <location>
        <begin position="256"/>
        <end position="345"/>
    </location>
</feature>
<dbReference type="PROSITE" id="PS50118">
    <property type="entry name" value="HMG_BOX_2"/>
    <property type="match status" value="2"/>
</dbReference>
<feature type="region of interest" description="Disordered" evidence="4">
    <location>
        <begin position="104"/>
        <end position="130"/>
    </location>
</feature>
<evidence type="ECO:0000256" key="1">
    <source>
        <dbReference type="ARBA" id="ARBA00023125"/>
    </source>
</evidence>
<feature type="compositionally biased region" description="Low complexity" evidence="4">
    <location>
        <begin position="268"/>
        <end position="280"/>
    </location>
</feature>